<gene>
    <name evidence="11" type="primary">uup</name>
    <name evidence="14" type="ORF">C0630_05190</name>
</gene>
<evidence type="ECO:0000256" key="9">
    <source>
        <dbReference type="ARBA" id="ARBA00049360"/>
    </source>
</evidence>
<dbReference type="GO" id="GO:0043022">
    <property type="term" value="F:ribosome binding"/>
    <property type="evidence" value="ECO:0007669"/>
    <property type="project" value="UniProtKB-UniRule"/>
</dbReference>
<dbReference type="GO" id="GO:0003677">
    <property type="term" value="F:DNA binding"/>
    <property type="evidence" value="ECO:0007669"/>
    <property type="project" value="UniProtKB-UniRule"/>
</dbReference>
<dbReference type="Pfam" id="PF12848">
    <property type="entry name" value="ABC_tran_Xtn"/>
    <property type="match status" value="1"/>
</dbReference>
<evidence type="ECO:0000256" key="3">
    <source>
        <dbReference type="ARBA" id="ARBA00022741"/>
    </source>
</evidence>
<dbReference type="FunFam" id="3.40.50.300:FF:000011">
    <property type="entry name" value="Putative ABC transporter ATP-binding component"/>
    <property type="match status" value="1"/>
</dbReference>
<reference evidence="14 15" key="1">
    <citation type="submission" date="2017-11" db="EMBL/GenBank/DDBJ databases">
        <title>Genome-resolved metagenomics identifies genetic mobility, metabolic interactions, and unexpected diversity in perchlorate-reducing communities.</title>
        <authorList>
            <person name="Barnum T.P."/>
            <person name="Figueroa I.A."/>
            <person name="Carlstrom C.I."/>
            <person name="Lucas L.N."/>
            <person name="Engelbrektson A.L."/>
            <person name="Coates J.D."/>
        </authorList>
    </citation>
    <scope>NUCLEOTIDE SEQUENCE [LARGE SCALE GENOMIC DNA]</scope>
    <source>
        <strain evidence="14">BM301</strain>
    </source>
</reference>
<feature type="region of interest" description="Disordered" evidence="12">
    <location>
        <begin position="537"/>
        <end position="566"/>
    </location>
</feature>
<name>A0A2N6CZ16_9GAMM</name>
<dbReference type="InterPro" id="IPR032524">
    <property type="entry name" value="ABC_tran_C"/>
</dbReference>
<accession>A0A2N6CZ16</accession>
<evidence type="ECO:0000256" key="10">
    <source>
        <dbReference type="ARBA" id="ARBA00061478"/>
    </source>
</evidence>
<feature type="domain" description="ABC transporter" evidence="13">
    <location>
        <begin position="1"/>
        <end position="253"/>
    </location>
</feature>
<dbReference type="InterPro" id="IPR032781">
    <property type="entry name" value="ABC_tran_Xtn"/>
</dbReference>
<keyword evidence="2 11" id="KW-0677">Repeat</keyword>
<evidence type="ECO:0000259" key="13">
    <source>
        <dbReference type="PROSITE" id="PS50893"/>
    </source>
</evidence>
<dbReference type="PANTHER" id="PTHR42855:SF1">
    <property type="entry name" value="ABC TRANSPORTER DOMAIN-CONTAINING PROTEIN"/>
    <property type="match status" value="1"/>
</dbReference>
<dbReference type="InterPro" id="IPR017871">
    <property type="entry name" value="ABC_transporter-like_CS"/>
</dbReference>
<dbReference type="CDD" id="cd03221">
    <property type="entry name" value="ABCF_EF-3"/>
    <property type="match status" value="2"/>
</dbReference>
<dbReference type="InterPro" id="IPR043686">
    <property type="entry name" value="Uup"/>
</dbReference>
<dbReference type="InterPro" id="IPR003593">
    <property type="entry name" value="AAA+_ATPase"/>
</dbReference>
<comment type="function">
    <text evidence="11">Probably plays a role in ribosome assembly or function. May be involved in resolution of branched DNA intermediates that result from template switching in postreplication gaps. Binds DNA and has ATPase activity.</text>
</comment>
<dbReference type="PANTHER" id="PTHR42855">
    <property type="entry name" value="ABC TRANSPORTER ATP-BINDING SUBUNIT"/>
    <property type="match status" value="1"/>
</dbReference>
<dbReference type="EMBL" id="PKUN01000004">
    <property type="protein sequence ID" value="PLX62608.1"/>
    <property type="molecule type" value="Genomic_DNA"/>
</dbReference>
<evidence type="ECO:0000313" key="14">
    <source>
        <dbReference type="EMBL" id="PLX62608.1"/>
    </source>
</evidence>
<dbReference type="GO" id="GO:0006281">
    <property type="term" value="P:DNA repair"/>
    <property type="evidence" value="ECO:0007669"/>
    <property type="project" value="UniProtKB-KW"/>
</dbReference>
<dbReference type="RefSeq" id="WP_273438165.1">
    <property type="nucleotide sequence ID" value="NZ_PKUN01000004.1"/>
</dbReference>
<dbReference type="Gene3D" id="1.10.287.380">
    <property type="entry name" value="Valyl-tRNA synthetase, C-terminal domain"/>
    <property type="match status" value="1"/>
</dbReference>
<comment type="caution">
    <text evidence="14">The sequence shown here is derived from an EMBL/GenBank/DDBJ whole genome shotgun (WGS) entry which is preliminary data.</text>
</comment>
<dbReference type="InterPro" id="IPR051309">
    <property type="entry name" value="ABCF_ATPase"/>
</dbReference>
<comment type="subcellular location">
    <subcellularLocation>
        <location evidence="11">Cytoplasm</location>
    </subcellularLocation>
    <text evidence="11">Associates with ribosomes.</text>
</comment>
<keyword evidence="1 11" id="KW-0963">Cytoplasm</keyword>
<dbReference type="Pfam" id="PF00005">
    <property type="entry name" value="ABC_tran"/>
    <property type="match status" value="2"/>
</dbReference>
<proteinExistence type="inferred from homology"/>
<keyword evidence="8 11" id="KW-0234">DNA repair</keyword>
<protein>
    <recommendedName>
        <fullName evidence="11">ATP-binding protein Uup</fullName>
        <ecNumber evidence="11">3.6.1.-</ecNumber>
    </recommendedName>
</protein>
<dbReference type="SMART" id="SM00382">
    <property type="entry name" value="AAA"/>
    <property type="match status" value="2"/>
</dbReference>
<evidence type="ECO:0000256" key="2">
    <source>
        <dbReference type="ARBA" id="ARBA00022737"/>
    </source>
</evidence>
<evidence type="ECO:0000256" key="6">
    <source>
        <dbReference type="ARBA" id="ARBA00022840"/>
    </source>
</evidence>
<dbReference type="GO" id="GO:0005524">
    <property type="term" value="F:ATP binding"/>
    <property type="evidence" value="ECO:0007669"/>
    <property type="project" value="UniProtKB-UniRule"/>
</dbReference>
<dbReference type="HAMAP" id="MF_00848">
    <property type="entry name" value="Uup"/>
    <property type="match status" value="1"/>
</dbReference>
<evidence type="ECO:0000256" key="11">
    <source>
        <dbReference type="HAMAP-Rule" id="MF_00848"/>
    </source>
</evidence>
<dbReference type="InterPro" id="IPR027417">
    <property type="entry name" value="P-loop_NTPase"/>
</dbReference>
<keyword evidence="5 11" id="KW-0378">Hydrolase</keyword>
<evidence type="ECO:0000256" key="12">
    <source>
        <dbReference type="SAM" id="MobiDB-lite"/>
    </source>
</evidence>
<feature type="domain" description="ABC transporter" evidence="13">
    <location>
        <begin position="320"/>
        <end position="538"/>
    </location>
</feature>
<evidence type="ECO:0000256" key="4">
    <source>
        <dbReference type="ARBA" id="ARBA00022763"/>
    </source>
</evidence>
<evidence type="ECO:0000313" key="15">
    <source>
        <dbReference type="Proteomes" id="UP000235015"/>
    </source>
</evidence>
<dbReference type="PROSITE" id="PS50893">
    <property type="entry name" value="ABC_TRANSPORTER_2"/>
    <property type="match status" value="2"/>
</dbReference>
<comment type="similarity">
    <text evidence="10 11">Belongs to the ABC transporter superfamily. ABCF family. Uup subfamily.</text>
</comment>
<evidence type="ECO:0000256" key="1">
    <source>
        <dbReference type="ARBA" id="ARBA00022490"/>
    </source>
</evidence>
<sequence>MALINLRKIQLGFGGPALLDNLDLAIERGERICLLGRNGAGKSTRMKLIAGELQADDGEFSVQQGAVITRLTQEVPAGIEGTVFDVVATGLGELGDLVRRFHQISHRLASESSDKLLDQLSRVQHELEAVDGWQSEQRVETVISRLSLDPDIAFAALSGGLKRRVLLARALVQAPDLLLLDEPTNHLDIASIDWLEEFLLNYEGTLLFVTHDRMFLRKLATRIIELDRGQLTDWPGDYENFQRRKAEMLNAEEKANARFDKKLAQEEVWIRQGIKARRTRNEGRVRALQALRAERRQRRERAGNVSMALQQAERSGKLVIEAEGISYAWDGVPIVRDFTTTIMRGDRIGVIGPNGAGKTTLLNLLLGKLQPDSGAVKHGTKLEVAYFDQLRAQLDDEKSVQDNVADGSDKVEINGSSKHVISYLQDFLFAPDRVRQPVKALSGGERNRLLLARLFSKSANVLVMDEPTNDLDVETLELLEELLLDYQGTLLLVSHDRVFLNNVVTSTLVFEGEGRINEYVGGYDDWLSQRKAPLVENTAKPVSAKPESGRREPVTPSGKPKKLSYKDQRELDALPKRIEQLEGELEKLQMTVADPAFYKRPKEEKAEVQRQLQDTETALNAAYGRWEALES</sequence>
<dbReference type="GO" id="GO:0005737">
    <property type="term" value="C:cytoplasm"/>
    <property type="evidence" value="ECO:0007669"/>
    <property type="project" value="UniProtKB-SubCell"/>
</dbReference>
<keyword evidence="6 11" id="KW-0067">ATP-binding</keyword>
<dbReference type="PROSITE" id="PS00211">
    <property type="entry name" value="ABC_TRANSPORTER_1"/>
    <property type="match status" value="1"/>
</dbReference>
<comment type="catalytic activity">
    <reaction evidence="9 11">
        <text>ATP + H2O = ADP + phosphate + H(+)</text>
        <dbReference type="Rhea" id="RHEA:13065"/>
        <dbReference type="ChEBI" id="CHEBI:15377"/>
        <dbReference type="ChEBI" id="CHEBI:15378"/>
        <dbReference type="ChEBI" id="CHEBI:30616"/>
        <dbReference type="ChEBI" id="CHEBI:43474"/>
        <dbReference type="ChEBI" id="CHEBI:456216"/>
    </reaction>
</comment>
<dbReference type="SUPFAM" id="SSF52540">
    <property type="entry name" value="P-loop containing nucleoside triphosphate hydrolases"/>
    <property type="match status" value="2"/>
</dbReference>
<dbReference type="FunFam" id="3.40.50.300:FF:000309">
    <property type="entry name" value="ABC transporter ATP-binding protein"/>
    <property type="match status" value="1"/>
</dbReference>
<dbReference type="InterPro" id="IPR003439">
    <property type="entry name" value="ABC_transporter-like_ATP-bd"/>
</dbReference>
<evidence type="ECO:0000256" key="8">
    <source>
        <dbReference type="ARBA" id="ARBA00023204"/>
    </source>
</evidence>
<dbReference type="EC" id="3.6.1.-" evidence="11"/>
<dbReference type="Gene3D" id="3.40.50.300">
    <property type="entry name" value="P-loop containing nucleotide triphosphate hydrolases"/>
    <property type="match status" value="2"/>
</dbReference>
<dbReference type="AlphaFoldDB" id="A0A2N6CZ16"/>
<evidence type="ECO:0000256" key="7">
    <source>
        <dbReference type="ARBA" id="ARBA00023125"/>
    </source>
</evidence>
<keyword evidence="7 11" id="KW-0238">DNA-binding</keyword>
<feature type="binding site" evidence="11">
    <location>
        <begin position="36"/>
        <end position="43"/>
    </location>
    <ligand>
        <name>ATP</name>
        <dbReference type="ChEBI" id="CHEBI:30616"/>
        <label>1</label>
    </ligand>
</feature>
<keyword evidence="4 11" id="KW-0227">DNA damage</keyword>
<dbReference type="Proteomes" id="UP000235015">
    <property type="component" value="Unassembled WGS sequence"/>
</dbReference>
<feature type="binding site" evidence="11">
    <location>
        <begin position="352"/>
        <end position="359"/>
    </location>
    <ligand>
        <name>ATP</name>
        <dbReference type="ChEBI" id="CHEBI:30616"/>
        <label>2</label>
    </ligand>
</feature>
<dbReference type="InterPro" id="IPR037118">
    <property type="entry name" value="Val-tRNA_synth_C_sf"/>
</dbReference>
<keyword evidence="3 11" id="KW-0547">Nucleotide-binding</keyword>
<organism evidence="14 15">
    <name type="scientific">Sedimenticola selenatireducens</name>
    <dbReference type="NCBI Taxonomy" id="191960"/>
    <lineage>
        <taxon>Bacteria</taxon>
        <taxon>Pseudomonadati</taxon>
        <taxon>Pseudomonadota</taxon>
        <taxon>Gammaproteobacteria</taxon>
        <taxon>Chromatiales</taxon>
        <taxon>Sedimenticolaceae</taxon>
        <taxon>Sedimenticola</taxon>
    </lineage>
</organism>
<evidence type="ECO:0000256" key="5">
    <source>
        <dbReference type="ARBA" id="ARBA00022801"/>
    </source>
</evidence>
<dbReference type="GO" id="GO:0016887">
    <property type="term" value="F:ATP hydrolysis activity"/>
    <property type="evidence" value="ECO:0007669"/>
    <property type="project" value="UniProtKB-UniRule"/>
</dbReference>
<dbReference type="STRING" id="1111735.GCA_000428045_00538"/>
<dbReference type="Pfam" id="PF16326">
    <property type="entry name" value="ABC_tran_CTD"/>
    <property type="match status" value="1"/>
</dbReference>